<dbReference type="EMBL" id="CP000743">
    <property type="protein sequence ID" value="ABR56056.1"/>
    <property type="molecule type" value="Genomic_DNA"/>
</dbReference>
<proteinExistence type="predicted"/>
<gene>
    <name evidence="1" type="ordered locus">Maeo_0470</name>
</gene>
<dbReference type="Proteomes" id="UP000001106">
    <property type="component" value="Chromosome"/>
</dbReference>
<evidence type="ECO:0000313" key="2">
    <source>
        <dbReference type="Proteomes" id="UP000001106"/>
    </source>
</evidence>
<protein>
    <submittedName>
        <fullName evidence="1">Uncharacterized protein</fullName>
    </submittedName>
</protein>
<reference evidence="1" key="1">
    <citation type="submission" date="2007-06" db="EMBL/GenBank/DDBJ databases">
        <title>Complete sequence of Methanococcus aeolicus Nankai-3.</title>
        <authorList>
            <consortium name="US DOE Joint Genome Institute"/>
            <person name="Copeland A."/>
            <person name="Lucas S."/>
            <person name="Lapidus A."/>
            <person name="Barry K."/>
            <person name="Glavina del Rio T."/>
            <person name="Dalin E."/>
            <person name="Tice H."/>
            <person name="Pitluck S."/>
            <person name="Chain P."/>
            <person name="Malfatti S."/>
            <person name="Shin M."/>
            <person name="Vergez L."/>
            <person name="Schmutz J."/>
            <person name="Larimer F."/>
            <person name="Land M."/>
            <person name="Hauser L."/>
            <person name="Kyrpides N."/>
            <person name="Lykidis A."/>
            <person name="Sieprawska-Lupa M."/>
            <person name="Whitman W.B."/>
            <person name="Richardson P."/>
        </authorList>
    </citation>
    <scope>NUCLEOTIDE SEQUENCE [LARGE SCALE GENOMIC DNA]</scope>
    <source>
        <strain evidence="1">Nankai-3</strain>
    </source>
</reference>
<dbReference type="AlphaFoldDB" id="A6UU84"/>
<keyword evidence="2" id="KW-1185">Reference proteome</keyword>
<organism evidence="1 2">
    <name type="scientific">Methanococcus aeolicus (strain ATCC BAA-1280 / DSM 17508 / OCM 812 / Nankai-3)</name>
    <dbReference type="NCBI Taxonomy" id="419665"/>
    <lineage>
        <taxon>Archaea</taxon>
        <taxon>Methanobacteriati</taxon>
        <taxon>Methanobacteriota</taxon>
        <taxon>Methanomada group</taxon>
        <taxon>Methanococci</taxon>
        <taxon>Methanococcales</taxon>
        <taxon>Methanococcaceae</taxon>
        <taxon>Methanococcus</taxon>
    </lineage>
</organism>
<sequence length="30" mass="3317">MTEKGHLGLGADADIAIYKTPGTMKREKRK</sequence>
<dbReference type="KEGG" id="mae:Maeo_0470"/>
<evidence type="ECO:0000313" key="1">
    <source>
        <dbReference type="EMBL" id="ABR56056.1"/>
    </source>
</evidence>
<accession>A6UU84</accession>
<dbReference type="HOGENOM" id="CLU_3401566_0_0_2"/>
<name>A6UU84_META3</name>